<protein>
    <submittedName>
        <fullName evidence="1">Uncharacterized protein</fullName>
    </submittedName>
</protein>
<keyword evidence="2" id="KW-1185">Reference proteome</keyword>
<sequence>MKREWVTRIFTQWTKCNSRSSYFMFVFCILRDLTGRISLVLTGRTCSEVFTNVTTVTNGKVDPCHIRFRRSPAPQKDKGKHIVSVSGARVARRRRPPIFRADDAAGVELPRPRLREAVIIKPVSLLALQEIPTDFNLSRHTR</sequence>
<dbReference type="Proteomes" id="UP000299102">
    <property type="component" value="Unassembled WGS sequence"/>
</dbReference>
<organism evidence="1 2">
    <name type="scientific">Eumeta variegata</name>
    <name type="common">Bagworm moth</name>
    <name type="synonym">Eumeta japonica</name>
    <dbReference type="NCBI Taxonomy" id="151549"/>
    <lineage>
        <taxon>Eukaryota</taxon>
        <taxon>Metazoa</taxon>
        <taxon>Ecdysozoa</taxon>
        <taxon>Arthropoda</taxon>
        <taxon>Hexapoda</taxon>
        <taxon>Insecta</taxon>
        <taxon>Pterygota</taxon>
        <taxon>Neoptera</taxon>
        <taxon>Endopterygota</taxon>
        <taxon>Lepidoptera</taxon>
        <taxon>Glossata</taxon>
        <taxon>Ditrysia</taxon>
        <taxon>Tineoidea</taxon>
        <taxon>Psychidae</taxon>
        <taxon>Oiketicinae</taxon>
        <taxon>Eumeta</taxon>
    </lineage>
</organism>
<evidence type="ECO:0000313" key="2">
    <source>
        <dbReference type="Proteomes" id="UP000299102"/>
    </source>
</evidence>
<evidence type="ECO:0000313" key="1">
    <source>
        <dbReference type="EMBL" id="GBP83659.1"/>
    </source>
</evidence>
<gene>
    <name evidence="1" type="ORF">EVAR_61053_1</name>
</gene>
<dbReference type="EMBL" id="BGZK01001632">
    <property type="protein sequence ID" value="GBP83659.1"/>
    <property type="molecule type" value="Genomic_DNA"/>
</dbReference>
<reference evidence="1 2" key="1">
    <citation type="journal article" date="2019" name="Commun. Biol.">
        <title>The bagworm genome reveals a unique fibroin gene that provides high tensile strength.</title>
        <authorList>
            <person name="Kono N."/>
            <person name="Nakamura H."/>
            <person name="Ohtoshi R."/>
            <person name="Tomita M."/>
            <person name="Numata K."/>
            <person name="Arakawa K."/>
        </authorList>
    </citation>
    <scope>NUCLEOTIDE SEQUENCE [LARGE SCALE GENOMIC DNA]</scope>
</reference>
<proteinExistence type="predicted"/>
<name>A0A4C1Z9T2_EUMVA</name>
<accession>A0A4C1Z9T2</accession>
<comment type="caution">
    <text evidence="1">The sequence shown here is derived from an EMBL/GenBank/DDBJ whole genome shotgun (WGS) entry which is preliminary data.</text>
</comment>
<dbReference type="AlphaFoldDB" id="A0A4C1Z9T2"/>